<evidence type="ECO:0000313" key="2">
    <source>
        <dbReference type="EMBL" id="TWH78139.1"/>
    </source>
</evidence>
<dbReference type="Gene3D" id="2.40.50.660">
    <property type="match status" value="1"/>
</dbReference>
<comment type="caution">
    <text evidence="2">The sequence shown here is derived from an EMBL/GenBank/DDBJ whole genome shotgun (WGS) entry which is preliminary data.</text>
</comment>
<dbReference type="Proteomes" id="UP000315343">
    <property type="component" value="Unassembled WGS sequence"/>
</dbReference>
<organism evidence="2 3">
    <name type="scientific">Sedimentibacter saalensis</name>
    <dbReference type="NCBI Taxonomy" id="130788"/>
    <lineage>
        <taxon>Bacteria</taxon>
        <taxon>Bacillati</taxon>
        <taxon>Bacillota</taxon>
        <taxon>Tissierellia</taxon>
        <taxon>Sedimentibacter</taxon>
    </lineage>
</organism>
<feature type="transmembrane region" description="Helical" evidence="1">
    <location>
        <begin position="12"/>
        <end position="33"/>
    </location>
</feature>
<proteinExistence type="predicted"/>
<name>A0A562J4M3_9FIRM</name>
<protein>
    <submittedName>
        <fullName evidence="2">Uncharacterized protein DUF2500</fullName>
    </submittedName>
</protein>
<keyword evidence="1" id="KW-1133">Transmembrane helix</keyword>
<dbReference type="EMBL" id="VLKH01000010">
    <property type="protein sequence ID" value="TWH78139.1"/>
    <property type="molecule type" value="Genomic_DNA"/>
</dbReference>
<reference evidence="2 3" key="1">
    <citation type="submission" date="2019-07" db="EMBL/GenBank/DDBJ databases">
        <title>Genomic Encyclopedia of Type Strains, Phase I: the one thousand microbial genomes (KMG-I) project.</title>
        <authorList>
            <person name="Kyrpides N."/>
        </authorList>
    </citation>
    <scope>NUCLEOTIDE SEQUENCE [LARGE SCALE GENOMIC DNA]</scope>
    <source>
        <strain evidence="2 3">DSM 13558</strain>
    </source>
</reference>
<keyword evidence="3" id="KW-1185">Reference proteome</keyword>
<sequence>MGFINSYNPFGLMFTLFPIMFIIVFGVIIFSIVKNISVNMHNNKQPVIPVEAKVVTKRYNVSTHHHNSADNNMHHSSSTFYYVTFELNNGERLEFPVPSYEFGMLVEGDSGTLSFQGTRFVSFIRM</sequence>
<dbReference type="OrthoDB" id="282886at2"/>
<keyword evidence="1" id="KW-0472">Membrane</keyword>
<dbReference type="AlphaFoldDB" id="A0A562J4M3"/>
<dbReference type="RefSeq" id="WP_145085397.1">
    <property type="nucleotide sequence ID" value="NZ_VLKH01000010.1"/>
</dbReference>
<evidence type="ECO:0000313" key="3">
    <source>
        <dbReference type="Proteomes" id="UP000315343"/>
    </source>
</evidence>
<keyword evidence="1" id="KW-0812">Transmembrane</keyword>
<gene>
    <name evidence="2" type="ORF">LY60_02979</name>
</gene>
<evidence type="ECO:0000256" key="1">
    <source>
        <dbReference type="SAM" id="Phobius"/>
    </source>
</evidence>
<accession>A0A562J4M3</accession>
<dbReference type="InterPro" id="IPR019635">
    <property type="entry name" value="DUF2500"/>
</dbReference>
<dbReference type="Pfam" id="PF10694">
    <property type="entry name" value="DUF2500"/>
    <property type="match status" value="1"/>
</dbReference>